<dbReference type="RefSeq" id="WP_266000259.1">
    <property type="nucleotide sequence ID" value="NZ_JAPJDN010000039.1"/>
</dbReference>
<proteinExistence type="predicted"/>
<evidence type="ECO:0000313" key="3">
    <source>
        <dbReference type="EMBL" id="MCX2940412.1"/>
    </source>
</evidence>
<evidence type="ECO:0000313" key="4">
    <source>
        <dbReference type="Proteomes" id="UP001300745"/>
    </source>
</evidence>
<protein>
    <submittedName>
        <fullName evidence="3">Uncharacterized protein</fullName>
    </submittedName>
</protein>
<gene>
    <name evidence="3" type="ORF">ORI27_27330</name>
</gene>
<name>A0ABT3SLL8_9MYCO</name>
<feature type="transmembrane region" description="Helical" evidence="2">
    <location>
        <begin position="40"/>
        <end position="73"/>
    </location>
</feature>
<organism evidence="3 4">
    <name type="scientific">Mycobacterium pinniadriaticum</name>
    <dbReference type="NCBI Taxonomy" id="2994102"/>
    <lineage>
        <taxon>Bacteria</taxon>
        <taxon>Bacillati</taxon>
        <taxon>Actinomycetota</taxon>
        <taxon>Actinomycetes</taxon>
        <taxon>Mycobacteriales</taxon>
        <taxon>Mycobacteriaceae</taxon>
        <taxon>Mycobacterium</taxon>
    </lineage>
</organism>
<evidence type="ECO:0000256" key="2">
    <source>
        <dbReference type="SAM" id="Phobius"/>
    </source>
</evidence>
<feature type="compositionally biased region" description="Low complexity" evidence="1">
    <location>
        <begin position="79"/>
        <end position="88"/>
    </location>
</feature>
<reference evidence="3 4" key="1">
    <citation type="submission" date="2022-11" db="EMBL/GenBank/DDBJ databases">
        <title>Mycobacterium sp. nov.</title>
        <authorList>
            <person name="Papic B."/>
            <person name="Spicic S."/>
            <person name="Duvnjak S."/>
        </authorList>
    </citation>
    <scope>NUCLEOTIDE SEQUENCE [LARGE SCALE GENOMIC DNA]</scope>
    <source>
        <strain evidence="3 4">CVI_P4</strain>
    </source>
</reference>
<evidence type="ECO:0000256" key="1">
    <source>
        <dbReference type="SAM" id="MobiDB-lite"/>
    </source>
</evidence>
<keyword evidence="2" id="KW-1133">Transmembrane helix</keyword>
<comment type="caution">
    <text evidence="3">The sequence shown here is derived from an EMBL/GenBank/DDBJ whole genome shotgun (WGS) entry which is preliminary data.</text>
</comment>
<accession>A0ABT3SLL8</accession>
<keyword evidence="2" id="KW-0812">Transmembrane</keyword>
<keyword evidence="2" id="KW-0472">Membrane</keyword>
<feature type="region of interest" description="Disordered" evidence="1">
    <location>
        <begin position="79"/>
        <end position="172"/>
    </location>
</feature>
<sequence length="172" mass="17079">MLLAPIWYIGFPVTIPLSTLALGLVAFVPHPSLPKLPSPLGEIAVVAIGALVYAVVPPALVALGLSIVVSALAPAAATQQPAAGTKAATDAEHTGETPVATGHSGRNVAGPGHQSSTSARSRIQPAAAVPAKRTDSGTADPSSKKSTADSSSKKSTNGGHAKRAVGSSGRNR</sequence>
<dbReference type="EMBL" id="JAPJDO010000039">
    <property type="protein sequence ID" value="MCX2940412.1"/>
    <property type="molecule type" value="Genomic_DNA"/>
</dbReference>
<keyword evidence="4" id="KW-1185">Reference proteome</keyword>
<dbReference type="Proteomes" id="UP001300745">
    <property type="component" value="Unassembled WGS sequence"/>
</dbReference>
<feature type="transmembrane region" description="Helical" evidence="2">
    <location>
        <begin position="6"/>
        <end position="28"/>
    </location>
</feature>